<reference evidence="2" key="1">
    <citation type="submission" date="2017-02" db="UniProtKB">
        <authorList>
            <consortium name="WormBaseParasite"/>
        </authorList>
    </citation>
    <scope>IDENTIFICATION</scope>
</reference>
<proteinExistence type="predicted"/>
<evidence type="ECO:0000313" key="2">
    <source>
        <dbReference type="WBParaSite" id="ALUE_0002005101-mRNA-1"/>
    </source>
</evidence>
<organism evidence="1 2">
    <name type="scientific">Ascaris lumbricoides</name>
    <name type="common">Giant roundworm</name>
    <dbReference type="NCBI Taxonomy" id="6252"/>
    <lineage>
        <taxon>Eukaryota</taxon>
        <taxon>Metazoa</taxon>
        <taxon>Ecdysozoa</taxon>
        <taxon>Nematoda</taxon>
        <taxon>Chromadorea</taxon>
        <taxon>Rhabditida</taxon>
        <taxon>Spirurina</taxon>
        <taxon>Ascaridomorpha</taxon>
        <taxon>Ascaridoidea</taxon>
        <taxon>Ascarididae</taxon>
        <taxon>Ascaris</taxon>
    </lineage>
</organism>
<dbReference type="Proteomes" id="UP000036681">
    <property type="component" value="Unplaced"/>
</dbReference>
<keyword evidence="1" id="KW-1185">Reference proteome</keyword>
<accession>A0A0M3IMS3</accession>
<dbReference type="WBParaSite" id="ALUE_0002005101-mRNA-1">
    <property type="protein sequence ID" value="ALUE_0002005101-mRNA-1"/>
    <property type="gene ID" value="ALUE_0002005101"/>
</dbReference>
<dbReference type="AlphaFoldDB" id="A0A0M3IMS3"/>
<protein>
    <submittedName>
        <fullName evidence="2">Ricin B-type lectin domain-containing protein</fullName>
    </submittedName>
</protein>
<sequence>MMSAAATTTSQWKTSAVANSQKCVAIDRADVLRGQLCYDETATTTSQWKTSAVANSQKCVAIDRADVLRGQLCYDESAFCTPVVCVRLS</sequence>
<name>A0A0M3IMS3_ASCLU</name>
<evidence type="ECO:0000313" key="1">
    <source>
        <dbReference type="Proteomes" id="UP000036681"/>
    </source>
</evidence>